<keyword evidence="2" id="KW-0472">Membrane</keyword>
<keyword evidence="2" id="KW-1133">Transmembrane helix</keyword>
<feature type="region of interest" description="Disordered" evidence="1">
    <location>
        <begin position="724"/>
        <end position="743"/>
    </location>
</feature>
<keyword evidence="2" id="KW-0812">Transmembrane</keyword>
<reference evidence="4" key="1">
    <citation type="submission" date="2024-06" db="EMBL/GenBank/DDBJ databases">
        <title>Multi-omics analyses provide insights into the biosynthesis of the anticancer antibiotic pleurotin in Hohenbuehelia grisea.</title>
        <authorList>
            <person name="Weaver J.A."/>
            <person name="Alberti F."/>
        </authorList>
    </citation>
    <scope>NUCLEOTIDE SEQUENCE [LARGE SCALE GENOMIC DNA]</scope>
    <source>
        <strain evidence="4">T-177</strain>
    </source>
</reference>
<dbReference type="Proteomes" id="UP001556367">
    <property type="component" value="Unassembled WGS sequence"/>
</dbReference>
<evidence type="ECO:0000256" key="2">
    <source>
        <dbReference type="SAM" id="Phobius"/>
    </source>
</evidence>
<feature type="region of interest" description="Disordered" evidence="1">
    <location>
        <begin position="247"/>
        <end position="423"/>
    </location>
</feature>
<evidence type="ECO:0000313" key="4">
    <source>
        <dbReference type="Proteomes" id="UP001556367"/>
    </source>
</evidence>
<protein>
    <recommendedName>
        <fullName evidence="5">SAM domain-containing protein</fullName>
    </recommendedName>
</protein>
<feature type="compositionally biased region" description="Basic and acidic residues" evidence="1">
    <location>
        <begin position="414"/>
        <end position="423"/>
    </location>
</feature>
<gene>
    <name evidence="3" type="ORF">HGRIS_000792</name>
</gene>
<feature type="region of interest" description="Disordered" evidence="1">
    <location>
        <begin position="647"/>
        <end position="677"/>
    </location>
</feature>
<feature type="compositionally biased region" description="Basic and acidic residues" evidence="1">
    <location>
        <begin position="375"/>
        <end position="395"/>
    </location>
</feature>
<feature type="compositionally biased region" description="Polar residues" evidence="1">
    <location>
        <begin position="1"/>
        <end position="16"/>
    </location>
</feature>
<feature type="compositionally biased region" description="Basic residues" evidence="1">
    <location>
        <begin position="65"/>
        <end position="77"/>
    </location>
</feature>
<feature type="region of interest" description="Disordered" evidence="1">
    <location>
        <begin position="1"/>
        <end position="113"/>
    </location>
</feature>
<sequence>MTTSAPSLLTSSVSKSPTKEALRPNPHPYAIKTTSTGLLSRSNSTSSSSKPSHHYIPSPSPSPSRIHHRQGSTHRYSKSLTEQPRPLPAPPSPSPTKQLFGFGYGQGSHGHSPSIDVDLPANPKLWTPSQLASYLATALRVRSGDALQLPAPVARDIAAFVRDARITGKVFLRITDNELEDFGVNKLWASALLGASRTLRQNILKGRIWGFGSAPDNDTKLDNRELTHSPEHDFSFHDDDDDDNLHGIHYSSASSTSSLDQPMSDGEFFGVADLDGTPGKRSTRIHASGSSKQTPPHRISARALARSKSGHVKGMIKNLERGASVDDSEGSGFRARSGSESSAASEGDGSWHGVHNRAFGNGTARMRGTHSAFANHRDAERQYDTTTEGETRYDTATEGSVRYDTATEDGNDASPERPGHHEEPSIEDLLAQQGHSGDAYSGVSAWEQDGVVTVRRAPGVDPNSGRPLPTPPALLTPPVMPTPPPLSPSHTPGRPLPIPLVAPRPTSASATGSLRRLGAVWSAEAEAEGLLPSLDNVDGTQDGGKNSSVKRRTTRVKAMSGKSSRGSPRRVSANEIFANGVEEQTEAGTLVGDAKEHQEPDKEAEKALAAAEAEIAGSRAMLEAFRARLEEVERNIAVMEEREAQREHLVTAAAQDSSAGPSKRENDAQTEHPSALPRSSLGTLDAWIRSHLRRYLPPWLVLHLGNLPPFSFVAPVHSVPPRQYEMAQPGASSASSPRASPRAPPSQSFIDWLCSLSPLRWEPRRLRALPSYLLLVGLGVAAAVLRLVVRRVGHGARYGVRGAGAWRK</sequence>
<evidence type="ECO:0000313" key="3">
    <source>
        <dbReference type="EMBL" id="KAL0945284.1"/>
    </source>
</evidence>
<feature type="transmembrane region" description="Helical" evidence="2">
    <location>
        <begin position="769"/>
        <end position="789"/>
    </location>
</feature>
<name>A0ABR3IPW0_9AGAR</name>
<feature type="region of interest" description="Disordered" evidence="1">
    <location>
        <begin position="456"/>
        <end position="498"/>
    </location>
</feature>
<evidence type="ECO:0000256" key="1">
    <source>
        <dbReference type="SAM" id="MobiDB-lite"/>
    </source>
</evidence>
<evidence type="ECO:0008006" key="5">
    <source>
        <dbReference type="Google" id="ProtNLM"/>
    </source>
</evidence>
<dbReference type="EMBL" id="JASNQZ010000018">
    <property type="protein sequence ID" value="KAL0945284.1"/>
    <property type="molecule type" value="Genomic_DNA"/>
</dbReference>
<comment type="caution">
    <text evidence="3">The sequence shown here is derived from an EMBL/GenBank/DDBJ whole genome shotgun (WGS) entry which is preliminary data.</text>
</comment>
<feature type="region of interest" description="Disordered" evidence="1">
    <location>
        <begin position="533"/>
        <end position="570"/>
    </location>
</feature>
<organism evidence="3 4">
    <name type="scientific">Hohenbuehelia grisea</name>
    <dbReference type="NCBI Taxonomy" id="104357"/>
    <lineage>
        <taxon>Eukaryota</taxon>
        <taxon>Fungi</taxon>
        <taxon>Dikarya</taxon>
        <taxon>Basidiomycota</taxon>
        <taxon>Agaricomycotina</taxon>
        <taxon>Agaricomycetes</taxon>
        <taxon>Agaricomycetidae</taxon>
        <taxon>Agaricales</taxon>
        <taxon>Pleurotineae</taxon>
        <taxon>Pleurotaceae</taxon>
        <taxon>Hohenbuehelia</taxon>
    </lineage>
</organism>
<feature type="compositionally biased region" description="Pro residues" evidence="1">
    <location>
        <begin position="85"/>
        <end position="94"/>
    </location>
</feature>
<feature type="compositionally biased region" description="Low complexity" evidence="1">
    <location>
        <begin position="330"/>
        <end position="348"/>
    </location>
</feature>
<accession>A0ABR3IPW0</accession>
<feature type="compositionally biased region" description="Polar residues" evidence="1">
    <location>
        <begin position="251"/>
        <end position="261"/>
    </location>
</feature>
<feature type="compositionally biased region" description="Low complexity" evidence="1">
    <location>
        <begin position="727"/>
        <end position="743"/>
    </location>
</feature>
<feature type="compositionally biased region" description="Low complexity" evidence="1">
    <location>
        <begin position="40"/>
        <end position="57"/>
    </location>
</feature>
<feature type="compositionally biased region" description="Pro residues" evidence="1">
    <location>
        <begin position="468"/>
        <end position="487"/>
    </location>
</feature>
<proteinExistence type="predicted"/>
<keyword evidence="4" id="KW-1185">Reference proteome</keyword>